<evidence type="ECO:0000313" key="3">
    <source>
        <dbReference type="Proteomes" id="UP000823388"/>
    </source>
</evidence>
<dbReference type="EMBL" id="CM029052">
    <property type="protein sequence ID" value="KAG2558164.1"/>
    <property type="molecule type" value="Genomic_DNA"/>
</dbReference>
<keyword evidence="3" id="KW-1185">Reference proteome</keyword>
<keyword evidence="1" id="KW-0732">Signal</keyword>
<evidence type="ECO:0000256" key="1">
    <source>
        <dbReference type="SAM" id="SignalP"/>
    </source>
</evidence>
<feature type="signal peptide" evidence="1">
    <location>
        <begin position="1"/>
        <end position="19"/>
    </location>
</feature>
<proteinExistence type="predicted"/>
<reference evidence="2" key="1">
    <citation type="submission" date="2020-05" db="EMBL/GenBank/DDBJ databases">
        <title>WGS assembly of Panicum virgatum.</title>
        <authorList>
            <person name="Lovell J.T."/>
            <person name="Jenkins J."/>
            <person name="Shu S."/>
            <person name="Juenger T.E."/>
            <person name="Schmutz J."/>
        </authorList>
    </citation>
    <scope>NUCLEOTIDE SEQUENCE</scope>
    <source>
        <strain evidence="2">AP13</strain>
    </source>
</reference>
<protein>
    <submittedName>
        <fullName evidence="2">Uncharacterized protein</fullName>
    </submittedName>
</protein>
<gene>
    <name evidence="2" type="ORF">PVAP13_8NG137901</name>
</gene>
<accession>A0A8T0PIH6</accession>
<sequence length="57" mass="6698">MYPILLALGLLVMYCCKETILICQSCDEIKYHIMYSTHNYLVAVMIETRWLNHTSVD</sequence>
<dbReference type="AlphaFoldDB" id="A0A8T0PIH6"/>
<dbReference type="Proteomes" id="UP000823388">
    <property type="component" value="Chromosome 8N"/>
</dbReference>
<organism evidence="2 3">
    <name type="scientific">Panicum virgatum</name>
    <name type="common">Blackwell switchgrass</name>
    <dbReference type="NCBI Taxonomy" id="38727"/>
    <lineage>
        <taxon>Eukaryota</taxon>
        <taxon>Viridiplantae</taxon>
        <taxon>Streptophyta</taxon>
        <taxon>Embryophyta</taxon>
        <taxon>Tracheophyta</taxon>
        <taxon>Spermatophyta</taxon>
        <taxon>Magnoliopsida</taxon>
        <taxon>Liliopsida</taxon>
        <taxon>Poales</taxon>
        <taxon>Poaceae</taxon>
        <taxon>PACMAD clade</taxon>
        <taxon>Panicoideae</taxon>
        <taxon>Panicodae</taxon>
        <taxon>Paniceae</taxon>
        <taxon>Panicinae</taxon>
        <taxon>Panicum</taxon>
        <taxon>Panicum sect. Hiantes</taxon>
    </lineage>
</organism>
<name>A0A8T0PIH6_PANVG</name>
<feature type="chain" id="PRO_5035882090" evidence="1">
    <location>
        <begin position="20"/>
        <end position="57"/>
    </location>
</feature>
<comment type="caution">
    <text evidence="2">The sequence shown here is derived from an EMBL/GenBank/DDBJ whole genome shotgun (WGS) entry which is preliminary data.</text>
</comment>
<evidence type="ECO:0000313" key="2">
    <source>
        <dbReference type="EMBL" id="KAG2558164.1"/>
    </source>
</evidence>